<dbReference type="STRING" id="1548.CSCA_4914"/>
<proteinExistence type="predicted"/>
<accession>A0A0E3K407</accession>
<evidence type="ECO:0000313" key="1">
    <source>
        <dbReference type="EMBL" id="AKA72039.1"/>
    </source>
</evidence>
<dbReference type="Proteomes" id="UP000033115">
    <property type="component" value="Chromosome"/>
</dbReference>
<evidence type="ECO:0000313" key="2">
    <source>
        <dbReference type="Proteomes" id="UP000033115"/>
    </source>
</evidence>
<dbReference type="HOGENOM" id="CLU_2768571_0_0_9"/>
<dbReference type="RefSeq" id="WP_029162372.1">
    <property type="nucleotide sequence ID" value="NZ_CP009933.1"/>
</dbReference>
<dbReference type="AlphaFoldDB" id="A0A0E3K407"/>
<gene>
    <name evidence="1" type="ORF">CSCA_4914</name>
</gene>
<reference evidence="1 2" key="1">
    <citation type="journal article" date="2015" name="J. Biotechnol.">
        <title>Complete genome sequence of a malodorant-producing acetogen, Clostridium scatologenes ATCC 25775(T).</title>
        <authorList>
            <person name="Zhu Z."/>
            <person name="Guo T."/>
            <person name="Zheng H."/>
            <person name="Song T."/>
            <person name="Ouyang P."/>
            <person name="Xie J."/>
        </authorList>
    </citation>
    <scope>NUCLEOTIDE SEQUENCE [LARGE SCALE GENOMIC DNA]</scope>
    <source>
        <strain evidence="1 2">ATCC 25775</strain>
    </source>
</reference>
<dbReference type="EMBL" id="CP009933">
    <property type="protein sequence ID" value="AKA72039.1"/>
    <property type="molecule type" value="Genomic_DNA"/>
</dbReference>
<keyword evidence="2" id="KW-1185">Reference proteome</keyword>
<dbReference type="KEGG" id="csq:CSCA_4914"/>
<protein>
    <submittedName>
        <fullName evidence="1">Uncharacterized protein</fullName>
    </submittedName>
</protein>
<sequence length="72" mass="8733">MIIIDHLIDNFDVYIDWAFGDFYQEWKSGQYKKFSECPSYYELKTIINSVNHLRKYMGWEALSIKGMIQDRE</sequence>
<name>A0A0E3K407_CLOSL</name>
<organism evidence="1 2">
    <name type="scientific">Clostridium scatologenes</name>
    <dbReference type="NCBI Taxonomy" id="1548"/>
    <lineage>
        <taxon>Bacteria</taxon>
        <taxon>Bacillati</taxon>
        <taxon>Bacillota</taxon>
        <taxon>Clostridia</taxon>
        <taxon>Eubacteriales</taxon>
        <taxon>Clostridiaceae</taxon>
        <taxon>Clostridium</taxon>
    </lineage>
</organism>